<dbReference type="EMBL" id="JAIWYP010000015">
    <property type="protein sequence ID" value="KAH3702238.1"/>
    <property type="molecule type" value="Genomic_DNA"/>
</dbReference>
<reference evidence="2" key="2">
    <citation type="submission" date="2020-11" db="EMBL/GenBank/DDBJ databases">
        <authorList>
            <person name="McCartney M.A."/>
            <person name="Auch B."/>
            <person name="Kono T."/>
            <person name="Mallez S."/>
            <person name="Becker A."/>
            <person name="Gohl D.M."/>
            <person name="Silverstein K.A.T."/>
            <person name="Koren S."/>
            <person name="Bechman K.B."/>
            <person name="Herman A."/>
            <person name="Abrahante J.E."/>
            <person name="Garbe J."/>
        </authorList>
    </citation>
    <scope>NUCLEOTIDE SEQUENCE</scope>
    <source>
        <strain evidence="2">Duluth1</strain>
        <tissue evidence="2">Whole animal</tissue>
    </source>
</reference>
<evidence type="ECO:0000313" key="2">
    <source>
        <dbReference type="EMBL" id="KAH3702238.1"/>
    </source>
</evidence>
<sequence>MTEKHLYTSLVGRSFMSTETSHVIGRIAGSDVPVEAQFERQENNNDEPENDDPGDTNYDDVEISEKDGPGQTNPESEDIVSYFFVK</sequence>
<gene>
    <name evidence="2" type="ORF">DPMN_077246</name>
</gene>
<name>A0A9D3YQ75_DREPO</name>
<organism evidence="2 3">
    <name type="scientific">Dreissena polymorpha</name>
    <name type="common">Zebra mussel</name>
    <name type="synonym">Mytilus polymorpha</name>
    <dbReference type="NCBI Taxonomy" id="45954"/>
    <lineage>
        <taxon>Eukaryota</taxon>
        <taxon>Metazoa</taxon>
        <taxon>Spiralia</taxon>
        <taxon>Lophotrochozoa</taxon>
        <taxon>Mollusca</taxon>
        <taxon>Bivalvia</taxon>
        <taxon>Autobranchia</taxon>
        <taxon>Heteroconchia</taxon>
        <taxon>Euheterodonta</taxon>
        <taxon>Imparidentia</taxon>
        <taxon>Neoheterodontei</taxon>
        <taxon>Myida</taxon>
        <taxon>Dreissenoidea</taxon>
        <taxon>Dreissenidae</taxon>
        <taxon>Dreissena</taxon>
    </lineage>
</organism>
<reference evidence="2" key="1">
    <citation type="journal article" date="2019" name="bioRxiv">
        <title>The Genome of the Zebra Mussel, Dreissena polymorpha: A Resource for Invasive Species Research.</title>
        <authorList>
            <person name="McCartney M.A."/>
            <person name="Auch B."/>
            <person name="Kono T."/>
            <person name="Mallez S."/>
            <person name="Zhang Y."/>
            <person name="Obille A."/>
            <person name="Becker A."/>
            <person name="Abrahante J.E."/>
            <person name="Garbe J."/>
            <person name="Badalamenti J.P."/>
            <person name="Herman A."/>
            <person name="Mangelson H."/>
            <person name="Liachko I."/>
            <person name="Sullivan S."/>
            <person name="Sone E.D."/>
            <person name="Koren S."/>
            <person name="Silverstein K.A.T."/>
            <person name="Beckman K.B."/>
            <person name="Gohl D.M."/>
        </authorList>
    </citation>
    <scope>NUCLEOTIDE SEQUENCE</scope>
    <source>
        <strain evidence="2">Duluth1</strain>
        <tissue evidence="2">Whole animal</tissue>
    </source>
</reference>
<keyword evidence="3" id="KW-1185">Reference proteome</keyword>
<accession>A0A9D3YQ75</accession>
<feature type="compositionally biased region" description="Acidic residues" evidence="1">
    <location>
        <begin position="44"/>
        <end position="62"/>
    </location>
</feature>
<evidence type="ECO:0000313" key="3">
    <source>
        <dbReference type="Proteomes" id="UP000828390"/>
    </source>
</evidence>
<comment type="caution">
    <text evidence="2">The sequence shown here is derived from an EMBL/GenBank/DDBJ whole genome shotgun (WGS) entry which is preliminary data.</text>
</comment>
<feature type="region of interest" description="Disordered" evidence="1">
    <location>
        <begin position="29"/>
        <end position="80"/>
    </location>
</feature>
<proteinExistence type="predicted"/>
<dbReference type="Proteomes" id="UP000828390">
    <property type="component" value="Unassembled WGS sequence"/>
</dbReference>
<protein>
    <submittedName>
        <fullName evidence="2">Uncharacterized protein</fullName>
    </submittedName>
</protein>
<dbReference type="AlphaFoldDB" id="A0A9D3YQ75"/>
<evidence type="ECO:0000256" key="1">
    <source>
        <dbReference type="SAM" id="MobiDB-lite"/>
    </source>
</evidence>